<keyword evidence="3" id="KW-1185">Reference proteome</keyword>
<reference evidence="2" key="1">
    <citation type="journal article" date="2014" name="Int. J. Syst. Evol. Microbiol.">
        <title>Complete genome sequence of Corynebacterium casei LMG S-19264T (=DSM 44701T), isolated from a smear-ripened cheese.</title>
        <authorList>
            <consortium name="US DOE Joint Genome Institute (JGI-PGF)"/>
            <person name="Walter F."/>
            <person name="Albersmeier A."/>
            <person name="Kalinowski J."/>
            <person name="Ruckert C."/>
        </authorList>
    </citation>
    <scope>NUCLEOTIDE SEQUENCE</scope>
    <source>
        <strain evidence="2">JCM 4714</strain>
    </source>
</reference>
<proteinExistence type="predicted"/>
<feature type="region of interest" description="Disordered" evidence="1">
    <location>
        <begin position="1"/>
        <end position="255"/>
    </location>
</feature>
<feature type="compositionally biased region" description="Low complexity" evidence="1">
    <location>
        <begin position="199"/>
        <end position="221"/>
    </location>
</feature>
<dbReference type="AlphaFoldDB" id="A0A919D5P1"/>
<dbReference type="EMBL" id="BMVG01000032">
    <property type="protein sequence ID" value="GHE12263.1"/>
    <property type="molecule type" value="Genomic_DNA"/>
</dbReference>
<protein>
    <submittedName>
        <fullName evidence="2">Uncharacterized protein</fullName>
    </submittedName>
</protein>
<gene>
    <name evidence="2" type="ORF">GCM10010339_74960</name>
</gene>
<organism evidence="2 3">
    <name type="scientific">Streptomyces alanosinicus</name>
    <dbReference type="NCBI Taxonomy" id="68171"/>
    <lineage>
        <taxon>Bacteria</taxon>
        <taxon>Bacillati</taxon>
        <taxon>Actinomycetota</taxon>
        <taxon>Actinomycetes</taxon>
        <taxon>Kitasatosporales</taxon>
        <taxon>Streptomycetaceae</taxon>
        <taxon>Streptomyces</taxon>
    </lineage>
</organism>
<evidence type="ECO:0000313" key="3">
    <source>
        <dbReference type="Proteomes" id="UP000655443"/>
    </source>
</evidence>
<evidence type="ECO:0000256" key="1">
    <source>
        <dbReference type="SAM" id="MobiDB-lite"/>
    </source>
</evidence>
<accession>A0A919D5P1</accession>
<reference evidence="2" key="2">
    <citation type="submission" date="2020-09" db="EMBL/GenBank/DDBJ databases">
        <authorList>
            <person name="Sun Q."/>
            <person name="Ohkuma M."/>
        </authorList>
    </citation>
    <scope>NUCLEOTIDE SEQUENCE</scope>
    <source>
        <strain evidence="2">JCM 4714</strain>
    </source>
</reference>
<dbReference type="RefSeq" id="WP_189958073.1">
    <property type="nucleotide sequence ID" value="NZ_BMVG01000032.1"/>
</dbReference>
<sequence length="443" mass="46251">MNDRPAERPTRPETPAAVEQAEAPDPESAQATVEPAEPTEPANLQEAPEPVEAPDPESLQVPAEPTEPADTEEAPAPVETPEFGEAAAEPGETAPEPLDTSSPSGSPDDPESPDTAPSPDVPEQPNATPVPPDAEYGDAYTPVDAGSGQLHESVVPKNESEAPEPLAAWDTTVSAPVGEYDAPDPVTAEGSDAAPAPPAETEAFEPGLEAVGDSGDPAGDGSDVGEDPARRLQEAEKSGREIAEPHGIALDYTTDPVSPECAAEFNEAMKELSADYPKVFDGMNHVRTEQPTDPNTLAYALPYAGHPDSGIFVNADAFSDAEAAVSRGAEEESSGFTVPGGGSPKGVFYHEFGHHCAQQIFDSPVAREELNEAVSQSIGRPYDYSTPHDGPTGDAISQLLSDYGSTTPHEMMAEAFTEHKLAISPRPFASAIGGVIDKHLKSK</sequence>
<comment type="caution">
    <text evidence="2">The sequence shown here is derived from an EMBL/GenBank/DDBJ whole genome shotgun (WGS) entry which is preliminary data.</text>
</comment>
<dbReference type="Proteomes" id="UP000655443">
    <property type="component" value="Unassembled WGS sequence"/>
</dbReference>
<name>A0A919D5P1_9ACTN</name>
<evidence type="ECO:0000313" key="2">
    <source>
        <dbReference type="EMBL" id="GHE12263.1"/>
    </source>
</evidence>
<feature type="compositionally biased region" description="Basic and acidic residues" evidence="1">
    <location>
        <begin position="227"/>
        <end position="244"/>
    </location>
</feature>
<feature type="compositionally biased region" description="Basic and acidic residues" evidence="1">
    <location>
        <begin position="1"/>
        <end position="11"/>
    </location>
</feature>
<feature type="compositionally biased region" description="Low complexity" evidence="1">
    <location>
        <begin position="74"/>
        <end position="107"/>
    </location>
</feature>